<evidence type="ECO:0000313" key="3">
    <source>
        <dbReference type="Proteomes" id="UP001596470"/>
    </source>
</evidence>
<gene>
    <name evidence="2" type="ORF">ACFQS3_25050</name>
</gene>
<evidence type="ECO:0000313" key="2">
    <source>
        <dbReference type="EMBL" id="MFC6960469.1"/>
    </source>
</evidence>
<sequence>MERHHASLDEGTRAAPTRADHGPSTRRDDASTPAALAAGGSRLMGAGGQRSASPLRPRTAAPAVRASFGEAG</sequence>
<reference evidence="3" key="1">
    <citation type="journal article" date="2019" name="Int. J. Syst. Evol. Microbiol.">
        <title>The Global Catalogue of Microorganisms (GCM) 10K type strain sequencing project: providing services to taxonomists for standard genome sequencing and annotation.</title>
        <authorList>
            <consortium name="The Broad Institute Genomics Platform"/>
            <consortium name="The Broad Institute Genome Sequencing Center for Infectious Disease"/>
            <person name="Wu L."/>
            <person name="Ma J."/>
        </authorList>
    </citation>
    <scope>NUCLEOTIDE SEQUENCE [LARGE SCALE GENOMIC DNA]</scope>
    <source>
        <strain evidence="3">KACC 12634</strain>
    </source>
</reference>
<name>A0ABW2DGY1_9ACTN</name>
<keyword evidence="3" id="KW-1185">Reference proteome</keyword>
<accession>A0ABW2DGY1</accession>
<dbReference type="RefSeq" id="WP_382356936.1">
    <property type="nucleotide sequence ID" value="NZ_JBHMBP010000006.1"/>
</dbReference>
<protein>
    <submittedName>
        <fullName evidence="2">Uncharacterized protein</fullName>
    </submittedName>
</protein>
<feature type="region of interest" description="Disordered" evidence="1">
    <location>
        <begin position="1"/>
        <end position="72"/>
    </location>
</feature>
<dbReference type="Proteomes" id="UP001596470">
    <property type="component" value="Unassembled WGS sequence"/>
</dbReference>
<dbReference type="EMBL" id="JBHSYS010000006">
    <property type="protein sequence ID" value="MFC6960469.1"/>
    <property type="molecule type" value="Genomic_DNA"/>
</dbReference>
<comment type="caution">
    <text evidence="2">The sequence shown here is derived from an EMBL/GenBank/DDBJ whole genome shotgun (WGS) entry which is preliminary data.</text>
</comment>
<feature type="compositionally biased region" description="Basic and acidic residues" evidence="1">
    <location>
        <begin position="1"/>
        <end position="30"/>
    </location>
</feature>
<proteinExistence type="predicted"/>
<organism evidence="2 3">
    <name type="scientific">Glycomyces mayteni</name>
    <dbReference type="NCBI Taxonomy" id="543887"/>
    <lineage>
        <taxon>Bacteria</taxon>
        <taxon>Bacillati</taxon>
        <taxon>Actinomycetota</taxon>
        <taxon>Actinomycetes</taxon>
        <taxon>Glycomycetales</taxon>
        <taxon>Glycomycetaceae</taxon>
        <taxon>Glycomyces</taxon>
    </lineage>
</organism>
<evidence type="ECO:0000256" key="1">
    <source>
        <dbReference type="SAM" id="MobiDB-lite"/>
    </source>
</evidence>